<evidence type="ECO:0000313" key="1">
    <source>
        <dbReference type="EMBL" id="HJE39799.1"/>
    </source>
</evidence>
<protein>
    <submittedName>
        <fullName evidence="1">ATPase</fullName>
    </submittedName>
</protein>
<evidence type="ECO:0000313" key="2">
    <source>
        <dbReference type="Proteomes" id="UP000711407"/>
    </source>
</evidence>
<dbReference type="SUPFAM" id="SSF53067">
    <property type="entry name" value="Actin-like ATPase domain"/>
    <property type="match status" value="2"/>
</dbReference>
<proteinExistence type="predicted"/>
<organism evidence="1 2">
    <name type="scientific">Candidatus Amulumruptor caecigallinarius</name>
    <dbReference type="NCBI Taxonomy" id="2109911"/>
    <lineage>
        <taxon>Bacteria</taxon>
        <taxon>Pseudomonadati</taxon>
        <taxon>Bacteroidota</taxon>
        <taxon>Bacteroidia</taxon>
        <taxon>Bacteroidales</taxon>
        <taxon>Muribaculaceae</taxon>
        <taxon>Candidatus Amulumruptor</taxon>
    </lineage>
</organism>
<dbReference type="Gene3D" id="3.30.420.40">
    <property type="match status" value="2"/>
</dbReference>
<dbReference type="PANTHER" id="PTHR43190:SF3">
    <property type="entry name" value="N-ACETYL-D-GLUCOSAMINE KINASE"/>
    <property type="match status" value="1"/>
</dbReference>
<dbReference type="InterPro" id="IPR043129">
    <property type="entry name" value="ATPase_NBD"/>
</dbReference>
<accession>A0A4Q0U9S7</accession>
<dbReference type="EMBL" id="DYXT01000046">
    <property type="protein sequence ID" value="HJE39799.1"/>
    <property type="molecule type" value="Genomic_DNA"/>
</dbReference>
<reference evidence="1" key="2">
    <citation type="submission" date="2021-09" db="EMBL/GenBank/DDBJ databases">
        <authorList>
            <person name="Gilroy R."/>
        </authorList>
    </citation>
    <scope>NUCLEOTIDE SEQUENCE</scope>
    <source>
        <strain evidence="1">4100</strain>
    </source>
</reference>
<dbReference type="CDD" id="cd24079">
    <property type="entry name" value="ASKHA_NBD_PG1100-like"/>
    <property type="match status" value="1"/>
</dbReference>
<dbReference type="Proteomes" id="UP000711407">
    <property type="component" value="Unassembled WGS sequence"/>
</dbReference>
<dbReference type="InterPro" id="IPR052519">
    <property type="entry name" value="Euk-type_GlcNAc_Kinase"/>
</dbReference>
<name>A0A4Q0U9S7_9BACT</name>
<dbReference type="AlphaFoldDB" id="A0A4Q0U9S7"/>
<dbReference type="Gene3D" id="1.10.720.160">
    <property type="match status" value="1"/>
</dbReference>
<gene>
    <name evidence="1" type="ORF">K8V47_08605</name>
</gene>
<dbReference type="PANTHER" id="PTHR43190">
    <property type="entry name" value="N-ACETYL-D-GLUCOSAMINE KINASE"/>
    <property type="match status" value="1"/>
</dbReference>
<sequence length="282" mass="31655">MILIADGGSTKIEWCLLVNQTVIKRFVTQGLNPVMLTKEEITSRLEIDLSDKLLPWRDELRSVYFYGAGCLSGEASDMMREAIQPIVGSRPNIDINNDLLSAARALCGNHPGIACILGTGSNSCYYDGEKIVDNISPLGFILGDEGSGAVLGRQLICDVLKHQLPAYICEEFLSQYNLDTHTIIKRVYRSPAPNKFLASLSLFIHKHLDIQEIRHLVKHQFDLFFKRNISNYRSYGDTNVNFVGSIAYFYQDILREAADEAGYSIAKIIRSPMDGLIEYHQS</sequence>
<comment type="caution">
    <text evidence="1">The sequence shown here is derived from an EMBL/GenBank/DDBJ whole genome shotgun (WGS) entry which is preliminary data.</text>
</comment>
<reference evidence="1" key="1">
    <citation type="journal article" date="2021" name="PeerJ">
        <title>Extensive microbial diversity within the chicken gut microbiome revealed by metagenomics and culture.</title>
        <authorList>
            <person name="Gilroy R."/>
            <person name="Ravi A."/>
            <person name="Getino M."/>
            <person name="Pursley I."/>
            <person name="Horton D.L."/>
            <person name="Alikhan N.F."/>
            <person name="Baker D."/>
            <person name="Gharbi K."/>
            <person name="Hall N."/>
            <person name="Watson M."/>
            <person name="Adriaenssens E.M."/>
            <person name="Foster-Nyarko E."/>
            <person name="Jarju S."/>
            <person name="Secka A."/>
            <person name="Antonio M."/>
            <person name="Oren A."/>
            <person name="Chaudhuri R.R."/>
            <person name="La Ragione R."/>
            <person name="Hildebrand F."/>
            <person name="Pallen M.J."/>
        </authorList>
    </citation>
    <scope>NUCLEOTIDE SEQUENCE</scope>
    <source>
        <strain evidence="1">4100</strain>
    </source>
</reference>